<dbReference type="GO" id="GO:0006508">
    <property type="term" value="P:proteolysis"/>
    <property type="evidence" value="ECO:0007669"/>
    <property type="project" value="UniProtKB-KW"/>
</dbReference>
<accession>A0A8S9ZL00</accession>
<dbReference type="PROSITE" id="PS00139">
    <property type="entry name" value="THIOL_PROTEASE_CYS"/>
    <property type="match status" value="1"/>
</dbReference>
<dbReference type="GO" id="GO:0008234">
    <property type="term" value="F:cysteine-type peptidase activity"/>
    <property type="evidence" value="ECO:0007669"/>
    <property type="project" value="UniProtKB-KW"/>
</dbReference>
<evidence type="ECO:0000256" key="1">
    <source>
        <dbReference type="ARBA" id="ARBA00022670"/>
    </source>
</evidence>
<keyword evidence="3" id="KW-0788">Thiol protease</keyword>
<proteinExistence type="predicted"/>
<keyword evidence="4" id="KW-0732">Signal</keyword>
<comment type="caution">
    <text evidence="6">The sequence shown here is derived from an EMBL/GenBank/DDBJ whole genome shotgun (WGS) entry which is preliminary data.</text>
</comment>
<dbReference type="AlphaFoldDB" id="A0A8S9ZL00"/>
<protein>
    <submittedName>
        <fullName evidence="6">Pept_C1 domain-containing protein</fullName>
    </submittedName>
</protein>
<keyword evidence="1" id="KW-0645">Protease</keyword>
<dbReference type="Pfam" id="PF00112">
    <property type="entry name" value="Peptidase_C1"/>
    <property type="match status" value="1"/>
</dbReference>
<dbReference type="Proteomes" id="UP000605970">
    <property type="component" value="Unassembled WGS sequence"/>
</dbReference>
<gene>
    <name evidence="6" type="ORF">Mgra_00006591</name>
</gene>
<keyword evidence="2" id="KW-0378">Hydrolase</keyword>
<dbReference type="InterPro" id="IPR000668">
    <property type="entry name" value="Peptidase_C1A_C"/>
</dbReference>
<keyword evidence="7" id="KW-1185">Reference proteome</keyword>
<evidence type="ECO:0000256" key="3">
    <source>
        <dbReference type="ARBA" id="ARBA00022807"/>
    </source>
</evidence>
<evidence type="ECO:0000256" key="2">
    <source>
        <dbReference type="ARBA" id="ARBA00022801"/>
    </source>
</evidence>
<dbReference type="Gene3D" id="1.20.5.170">
    <property type="match status" value="1"/>
</dbReference>
<organism evidence="6 7">
    <name type="scientific">Meloidogyne graminicola</name>
    <dbReference type="NCBI Taxonomy" id="189291"/>
    <lineage>
        <taxon>Eukaryota</taxon>
        <taxon>Metazoa</taxon>
        <taxon>Ecdysozoa</taxon>
        <taxon>Nematoda</taxon>
        <taxon>Chromadorea</taxon>
        <taxon>Rhabditida</taxon>
        <taxon>Tylenchina</taxon>
        <taxon>Tylenchomorpha</taxon>
        <taxon>Tylenchoidea</taxon>
        <taxon>Meloidogynidae</taxon>
        <taxon>Meloidogyninae</taxon>
        <taxon>Meloidogyne</taxon>
    </lineage>
</organism>
<dbReference type="SUPFAM" id="SSF54001">
    <property type="entry name" value="Cysteine proteinases"/>
    <property type="match status" value="1"/>
</dbReference>
<dbReference type="OrthoDB" id="640249at2759"/>
<evidence type="ECO:0000256" key="4">
    <source>
        <dbReference type="SAM" id="SignalP"/>
    </source>
</evidence>
<dbReference type="InterPro" id="IPR000169">
    <property type="entry name" value="Pept_cys_AS"/>
</dbReference>
<evidence type="ECO:0000259" key="5">
    <source>
        <dbReference type="Pfam" id="PF00112"/>
    </source>
</evidence>
<feature type="domain" description="Peptidase C1A papain C-terminal" evidence="5">
    <location>
        <begin position="156"/>
        <end position="189"/>
    </location>
</feature>
<sequence>MFFVLIFLISLFVLKSNLSSSSIHTNSPIANFTKNNVNIMKSSSGQDVSPTDGINFISPTDRREENSSNVDFFIKRRWRCILGCFYCLFHCIYVKQGEEAKLKTINFKGLVDSVNNAQNVRWKARFNPFGIRELEEFPDSRLLDILMPEKNGLYVNIHQIPNQGGCGSCYAVSAMTVAADRICIHSNGTKNHNYRHLM</sequence>
<evidence type="ECO:0000313" key="6">
    <source>
        <dbReference type="EMBL" id="KAF7633963.1"/>
    </source>
</evidence>
<feature type="signal peptide" evidence="4">
    <location>
        <begin position="1"/>
        <end position="19"/>
    </location>
</feature>
<name>A0A8S9ZL00_9BILA</name>
<evidence type="ECO:0000313" key="7">
    <source>
        <dbReference type="Proteomes" id="UP000605970"/>
    </source>
</evidence>
<feature type="chain" id="PRO_5035833913" evidence="4">
    <location>
        <begin position="20"/>
        <end position="198"/>
    </location>
</feature>
<reference evidence="6" key="1">
    <citation type="journal article" date="2020" name="Ecol. Evol.">
        <title>Genome structure and content of the rice root-knot nematode (Meloidogyne graminicola).</title>
        <authorList>
            <person name="Phan N.T."/>
            <person name="Danchin E.G.J."/>
            <person name="Klopp C."/>
            <person name="Perfus-Barbeoch L."/>
            <person name="Kozlowski D.K."/>
            <person name="Koutsovoulos G.D."/>
            <person name="Lopez-Roques C."/>
            <person name="Bouchez O."/>
            <person name="Zahm M."/>
            <person name="Besnard G."/>
            <person name="Bellafiore S."/>
        </authorList>
    </citation>
    <scope>NUCLEOTIDE SEQUENCE</scope>
    <source>
        <strain evidence="6">VN-18</strain>
    </source>
</reference>
<dbReference type="EMBL" id="JABEBT010000066">
    <property type="protein sequence ID" value="KAF7633963.1"/>
    <property type="molecule type" value="Genomic_DNA"/>
</dbReference>
<dbReference type="InterPro" id="IPR038765">
    <property type="entry name" value="Papain-like_cys_pep_sf"/>
</dbReference>